<dbReference type="RefSeq" id="WP_068486211.1">
    <property type="nucleotide sequence ID" value="NZ_CP018760.1"/>
</dbReference>
<evidence type="ECO:0000256" key="1">
    <source>
        <dbReference type="SAM" id="SignalP"/>
    </source>
</evidence>
<dbReference type="OrthoDB" id="9768080at2"/>
<dbReference type="KEGG" id="mart:BTR34_13305"/>
<gene>
    <name evidence="2" type="ORF">A9200_09195</name>
</gene>
<dbReference type="Proteomes" id="UP000092164">
    <property type="component" value="Unassembled WGS sequence"/>
</dbReference>
<evidence type="ECO:0000313" key="2">
    <source>
        <dbReference type="EMBL" id="OBR36587.1"/>
    </source>
</evidence>
<dbReference type="AlphaFoldDB" id="A0A1B7Z1I6"/>
<reference evidence="3" key="1">
    <citation type="submission" date="2016-06" db="EMBL/GenBank/DDBJ databases">
        <authorList>
            <person name="Zhan P."/>
        </authorList>
    </citation>
    <scope>NUCLEOTIDE SEQUENCE [LARGE SCALE GENOMIC DNA]</scope>
    <source>
        <strain evidence="3">T28</strain>
    </source>
</reference>
<proteinExistence type="predicted"/>
<organism evidence="2 3">
    <name type="scientific">Maribacter hydrothermalis</name>
    <dbReference type="NCBI Taxonomy" id="1836467"/>
    <lineage>
        <taxon>Bacteria</taxon>
        <taxon>Pseudomonadati</taxon>
        <taxon>Bacteroidota</taxon>
        <taxon>Flavobacteriia</taxon>
        <taxon>Flavobacteriales</taxon>
        <taxon>Flavobacteriaceae</taxon>
        <taxon>Maribacter</taxon>
    </lineage>
</organism>
<dbReference type="InterPro" id="IPR023614">
    <property type="entry name" value="Porin_dom_sf"/>
</dbReference>
<sequence length="392" mass="43006">MKYTYLVLLVTVFGIVNAQTKTDSITLVPQTQMNAAQRLLSGNYASAVTVGAYAEMLYNQPEGDNGELDVQRMVLLFGYRFNDKTQFVTEVELEHVNEVFVEQAFVNYAVGSNVSLRGGLMLVPMGIVNEFHEPTTFNGTERPGMDNAIVPTTWREIGVGVAGRFNNLNLGYQAYVFNGFKSTEANGTGGLSGFLGGSSGLRGGRQKAIQSTIDSPTLSTKLDYYGVPGLRLGLSTYFGKTQAADDIETIDGANIGIAMVGLDARYAYQRFTARGQFINASLSDTEEYNTATGRDLGSALRGFYVEGAYNLLPVDKEQKLFIFTRYEQYDTHANTDGNLVRNDAYNRTDVTSGLTYHLAPGVVLKGDYQFRSNALNGDDVKDRLNFGIGVWF</sequence>
<protein>
    <recommendedName>
        <fullName evidence="4">Phosphate-selective porin O and P</fullName>
    </recommendedName>
</protein>
<comment type="caution">
    <text evidence="2">The sequence shown here is derived from an EMBL/GenBank/DDBJ whole genome shotgun (WGS) entry which is preliminary data.</text>
</comment>
<keyword evidence="3" id="KW-1185">Reference proteome</keyword>
<dbReference type="EMBL" id="LZFP01000045">
    <property type="protein sequence ID" value="OBR36587.1"/>
    <property type="molecule type" value="Genomic_DNA"/>
</dbReference>
<evidence type="ECO:0008006" key="4">
    <source>
        <dbReference type="Google" id="ProtNLM"/>
    </source>
</evidence>
<dbReference type="STRING" id="1836467.BTR34_13305"/>
<keyword evidence="1" id="KW-0732">Signal</keyword>
<dbReference type="Gene3D" id="2.40.160.10">
    <property type="entry name" value="Porin"/>
    <property type="match status" value="1"/>
</dbReference>
<accession>A0A1B7Z1I6</accession>
<feature type="signal peptide" evidence="1">
    <location>
        <begin position="1"/>
        <end position="18"/>
    </location>
</feature>
<evidence type="ECO:0000313" key="3">
    <source>
        <dbReference type="Proteomes" id="UP000092164"/>
    </source>
</evidence>
<dbReference type="SUPFAM" id="SSF56935">
    <property type="entry name" value="Porins"/>
    <property type="match status" value="1"/>
</dbReference>
<name>A0A1B7Z1I6_9FLAO</name>
<feature type="chain" id="PRO_5008602167" description="Phosphate-selective porin O and P" evidence="1">
    <location>
        <begin position="19"/>
        <end position="392"/>
    </location>
</feature>